<sequence length="56" mass="6082">MRVAPVGLFYPREQAFKMATDFDALTHGHPSGYLSADALDIMISLIINGSDIDEAV</sequence>
<dbReference type="AlphaFoldDB" id="A0AAU0UJL6"/>
<proteinExistence type="predicted"/>
<dbReference type="InterPro" id="IPR005502">
    <property type="entry name" value="Ribosyl_crysJ1"/>
</dbReference>
<dbReference type="RefSeq" id="WP_366924894.1">
    <property type="nucleotide sequence ID" value="NZ_CP121694.1"/>
</dbReference>
<dbReference type="Pfam" id="PF03747">
    <property type="entry name" value="ADP_ribosyl_GH"/>
    <property type="match status" value="1"/>
</dbReference>
<dbReference type="SUPFAM" id="SSF101478">
    <property type="entry name" value="ADP-ribosylglycohydrolase"/>
    <property type="match status" value="1"/>
</dbReference>
<dbReference type="EMBL" id="CP121694">
    <property type="protein sequence ID" value="WRO21503.1"/>
    <property type="molecule type" value="Genomic_DNA"/>
</dbReference>
<protein>
    <submittedName>
        <fullName evidence="1">ADP-ribosylglycohydrolase family protein</fullName>
    </submittedName>
</protein>
<evidence type="ECO:0000313" key="2">
    <source>
        <dbReference type="Proteomes" id="UP001329915"/>
    </source>
</evidence>
<accession>A0AAU0UJL6</accession>
<dbReference type="Proteomes" id="UP001329915">
    <property type="component" value="Chromosome"/>
</dbReference>
<organism evidence="1 2">
    <name type="scientific">Metallumcola ferriviriculae</name>
    <dbReference type="NCBI Taxonomy" id="3039180"/>
    <lineage>
        <taxon>Bacteria</taxon>
        <taxon>Bacillati</taxon>
        <taxon>Bacillota</taxon>
        <taxon>Clostridia</taxon>
        <taxon>Neomoorellales</taxon>
        <taxon>Desulfitibacteraceae</taxon>
        <taxon>Metallumcola</taxon>
    </lineage>
</organism>
<keyword evidence="2" id="KW-1185">Reference proteome</keyword>
<dbReference type="KEGG" id="dbc:MFMK1_001313"/>
<gene>
    <name evidence="1" type="ORF">MFMK1_001313</name>
</gene>
<dbReference type="InterPro" id="IPR036705">
    <property type="entry name" value="Ribosyl_crysJ1_sf"/>
</dbReference>
<dbReference type="Gene3D" id="1.10.4080.10">
    <property type="entry name" value="ADP-ribosylation/Crystallin J1"/>
    <property type="match status" value="1"/>
</dbReference>
<evidence type="ECO:0000313" key="1">
    <source>
        <dbReference type="EMBL" id="WRO21503.1"/>
    </source>
</evidence>
<name>A0AAU0UJL6_9FIRM</name>
<reference evidence="1 2" key="1">
    <citation type="submission" date="2023-04" db="EMBL/GenBank/DDBJ databases">
        <authorList>
            <person name="Hsu D."/>
        </authorList>
    </citation>
    <scope>NUCLEOTIDE SEQUENCE [LARGE SCALE GENOMIC DNA]</scope>
    <source>
        <strain evidence="1 2">MK1</strain>
    </source>
</reference>